<dbReference type="EMBL" id="JAACNO010001006">
    <property type="protein sequence ID" value="KAF4143527.1"/>
    <property type="molecule type" value="Genomic_DNA"/>
</dbReference>
<feature type="region of interest" description="Disordered" evidence="1">
    <location>
        <begin position="1326"/>
        <end position="1359"/>
    </location>
</feature>
<feature type="compositionally biased region" description="Basic and acidic residues" evidence="1">
    <location>
        <begin position="554"/>
        <end position="576"/>
    </location>
</feature>
<feature type="region of interest" description="Disordered" evidence="1">
    <location>
        <begin position="408"/>
        <end position="448"/>
    </location>
</feature>
<accession>A0A8S9UUY7</accession>
<evidence type="ECO:0000313" key="3">
    <source>
        <dbReference type="Proteomes" id="UP000704712"/>
    </source>
</evidence>
<reference evidence="2" key="1">
    <citation type="submission" date="2020-03" db="EMBL/GenBank/DDBJ databases">
        <title>Hybrid Assembly of Korean Phytophthora infestans isolates.</title>
        <authorList>
            <person name="Prokchorchik M."/>
            <person name="Lee Y."/>
            <person name="Seo J."/>
            <person name="Cho J.-H."/>
            <person name="Park Y.-E."/>
            <person name="Jang D.-C."/>
            <person name="Im J.-S."/>
            <person name="Choi J.-G."/>
            <person name="Park H.-J."/>
            <person name="Lee G.-B."/>
            <person name="Lee Y.-G."/>
            <person name="Hong S.-Y."/>
            <person name="Cho K."/>
            <person name="Sohn K.H."/>
        </authorList>
    </citation>
    <scope>NUCLEOTIDE SEQUENCE</scope>
    <source>
        <strain evidence="2">KR_2_A2</strain>
    </source>
</reference>
<proteinExistence type="predicted"/>
<name>A0A8S9UUY7_PHYIN</name>
<feature type="region of interest" description="Disordered" evidence="1">
    <location>
        <begin position="1116"/>
        <end position="1148"/>
    </location>
</feature>
<evidence type="ECO:0000256" key="1">
    <source>
        <dbReference type="SAM" id="MobiDB-lite"/>
    </source>
</evidence>
<protein>
    <submittedName>
        <fullName evidence="2">Uncharacterized protein</fullName>
    </submittedName>
</protein>
<organism evidence="2 3">
    <name type="scientific">Phytophthora infestans</name>
    <name type="common">Potato late blight agent</name>
    <name type="synonym">Botrytis infestans</name>
    <dbReference type="NCBI Taxonomy" id="4787"/>
    <lineage>
        <taxon>Eukaryota</taxon>
        <taxon>Sar</taxon>
        <taxon>Stramenopiles</taxon>
        <taxon>Oomycota</taxon>
        <taxon>Peronosporomycetes</taxon>
        <taxon>Peronosporales</taxon>
        <taxon>Peronosporaceae</taxon>
        <taxon>Phytophthora</taxon>
    </lineage>
</organism>
<dbReference type="Proteomes" id="UP000704712">
    <property type="component" value="Unassembled WGS sequence"/>
</dbReference>
<feature type="compositionally biased region" description="Basic residues" evidence="1">
    <location>
        <begin position="612"/>
        <end position="622"/>
    </location>
</feature>
<feature type="region of interest" description="Disordered" evidence="1">
    <location>
        <begin position="507"/>
        <end position="626"/>
    </location>
</feature>
<feature type="compositionally biased region" description="Basic and acidic residues" evidence="1">
    <location>
        <begin position="1117"/>
        <end position="1131"/>
    </location>
</feature>
<comment type="caution">
    <text evidence="2">The sequence shown here is derived from an EMBL/GenBank/DDBJ whole genome shotgun (WGS) entry which is preliminary data.</text>
</comment>
<sequence length="1359" mass="155844">MEGYFGHWKSRGEKWKKVETINELAERVHERKLCTRVIRGWRFSSSYRRRVRRCGEAVSYQRELKLQKLCLFQWRDECDVRQSVFRLRKSRERQLVRTCFIGWHKHSARQKAFTLKLIYFRKVHGIYPASSSVSCAWCRWKQICKKNRCIKVLHKRTQFRQARRCWSHWRNFHNACCILRIWRHVALAVSKGNNRLGMRLRGFRESRLHQLQRSTMNEWKCLVARRRILMENQSFWKHKVHRELEEFALKVKKAARYCLSIWFRRWFVSYNSDSNLAREHFSCRLISKVMLSWWKSTIHSKQEKVLVDAQQAMGKLSYYHPQQEAYAIQVRRNNKKKEKTRVIAKDSPIARAKSMRRMRRMLDPTEYASYSRYYQESGREVLRSESFNGTSSKRRLARVVRMDGDNRVRTTFDHGDMEEESVCSSKGESHRDRSKTSNRKAQQPGLAASSIKVSFDSPIFVHPATKLKDHLHRNDSSGSSHAHQFISKGPENVLPLFDDEVSATGTDKFQKQSDHTVTAKRRVRFSPDLGSEQSLETFKGSSIGGSSYPTTQSRHQDELENLKAPDAGSHRCEHGVRAASNASTTKSQPSLRLTSITKTEDVDSRQKPQLTKARKAAHKKQIKVVSSSNNEARSLADILRLSRGVATDHPGSGAQAATHESSDNFWDASMVKEVVASYVDSIMDQTTSVESTRIRVCFRMARDLALFQNDFYIDELLKVCDTSFKWKYNKDKDDVQMNLELFLEQLVDSHPAYRTYSLRQSNTAPLCALDWLAQRHLRPHIEQRKRARICPIKSKTFWIWESMPRDMDVALEKLIPAIRKYMRVLGQFFLRQAVQTSSKTNKPRDYRMSSNSFISLMKQVRVFPQLFHRRELEQAVRLSCCSSPETEEINFPEFIETLMRCSCDLRWGELDGSANSRENNGDTVVVIKFVILIFAMEGQGSVLKKRNEDVSAILGFLGQQHKKKQTEKLDRFRKMLADNKRRSRASRKDQVPSVWNEVRLHFSPLSSPTRSPARSLGTFDELTESWDGGSPRRATAGPLVFDAQTNEAFDVDLPLSLADAKSYQSGLHSLPNMVDRTASDVVRARLCSQLSDKARSSMLEAGISGGASCHTLTDTEPALHVEEVPTSKEYKTSTTNHQEGTDNSKDPSSVEAAAHVDEAVDCDQVHQFTTPPLSTGLVEPMERDDFLRDIMDSIGDVELILSQPRFPDGNNSKFGRKQPPRTPLGYWTRDMFHADSMGCGPSLGELAADSHLHEWQHQISDIYSPEASEVQVHDAMLNHLTDINRFTESSGALEHINFLGSAPDNTSLIAIAGMAELPFTSAQDHPALRASQETRPAEEAATPPQPSTHELDILENTIK</sequence>
<feature type="compositionally biased region" description="Polar residues" evidence="1">
    <location>
        <begin position="580"/>
        <end position="597"/>
    </location>
</feature>
<evidence type="ECO:0000313" key="2">
    <source>
        <dbReference type="EMBL" id="KAF4143527.1"/>
    </source>
</evidence>
<gene>
    <name evidence="2" type="ORF">GN958_ATG07260</name>
</gene>
<feature type="compositionally biased region" description="Polar residues" evidence="1">
    <location>
        <begin position="531"/>
        <end position="553"/>
    </location>
</feature>